<dbReference type="Pfam" id="PF00145">
    <property type="entry name" value="DNA_methylase"/>
    <property type="match status" value="1"/>
</dbReference>
<accession>A0A7X9FS37</accession>
<proteinExistence type="predicted"/>
<name>A0A7X9FS37_9DELT</name>
<organism evidence="4 5">
    <name type="scientific">SAR324 cluster bacterium</name>
    <dbReference type="NCBI Taxonomy" id="2024889"/>
    <lineage>
        <taxon>Bacteria</taxon>
        <taxon>Deltaproteobacteria</taxon>
        <taxon>SAR324 cluster</taxon>
    </lineage>
</organism>
<dbReference type="SUPFAM" id="SSF53335">
    <property type="entry name" value="S-adenosyl-L-methionine-dependent methyltransferases"/>
    <property type="match status" value="1"/>
</dbReference>
<keyword evidence="3" id="KW-0680">Restriction system</keyword>
<dbReference type="InterPro" id="IPR001525">
    <property type="entry name" value="C5_MeTfrase"/>
</dbReference>
<dbReference type="InterPro" id="IPR029063">
    <property type="entry name" value="SAM-dependent_MTases_sf"/>
</dbReference>
<evidence type="ECO:0000256" key="1">
    <source>
        <dbReference type="ARBA" id="ARBA00022603"/>
    </source>
</evidence>
<sequence length="198" mass="21980">EVFPIGESYSISHQTKYAEQAGRSRISSTIDARYGSLRNAGETYLHYIGGIKGKRDMWLKDNKQNSRNFSQGQRVYSSDGIASTIAGNAGGLGGKTGLYAIPVLTPDRMEKRQNGRRFKNDGDPAFTLTSQDKHGVYDGLSIRRLTPVECERLQGFPDNWTEGISDTQRYKCLGNAVTTLVITEIGRKLIQAKEVNQI</sequence>
<dbReference type="Gene3D" id="3.90.120.10">
    <property type="entry name" value="DNA Methylase, subunit A, domain 2"/>
    <property type="match status" value="2"/>
</dbReference>
<dbReference type="EMBL" id="JAAZON010000355">
    <property type="protein sequence ID" value="NMC63106.1"/>
    <property type="molecule type" value="Genomic_DNA"/>
</dbReference>
<gene>
    <name evidence="4" type="ORF">GYA55_08050</name>
</gene>
<evidence type="ECO:0000313" key="4">
    <source>
        <dbReference type="EMBL" id="NMC63106.1"/>
    </source>
</evidence>
<reference evidence="4 5" key="1">
    <citation type="journal article" date="2020" name="Biotechnol. Biofuels">
        <title>New insights from the biogas microbiome by comprehensive genome-resolved metagenomics of nearly 1600 species originating from multiple anaerobic digesters.</title>
        <authorList>
            <person name="Campanaro S."/>
            <person name="Treu L."/>
            <person name="Rodriguez-R L.M."/>
            <person name="Kovalovszki A."/>
            <person name="Ziels R.M."/>
            <person name="Maus I."/>
            <person name="Zhu X."/>
            <person name="Kougias P.G."/>
            <person name="Basile A."/>
            <person name="Luo G."/>
            <person name="Schluter A."/>
            <person name="Konstantinidis K.T."/>
            <person name="Angelidaki I."/>
        </authorList>
    </citation>
    <scope>NUCLEOTIDE SEQUENCE [LARGE SCALE GENOMIC DNA]</scope>
    <source>
        <strain evidence="4">AS27yjCOA_65</strain>
    </source>
</reference>
<evidence type="ECO:0000256" key="2">
    <source>
        <dbReference type="ARBA" id="ARBA00022679"/>
    </source>
</evidence>
<keyword evidence="2 4" id="KW-0808">Transferase</keyword>
<evidence type="ECO:0000313" key="5">
    <source>
        <dbReference type="Proteomes" id="UP000524246"/>
    </source>
</evidence>
<evidence type="ECO:0000256" key="3">
    <source>
        <dbReference type="ARBA" id="ARBA00022747"/>
    </source>
</evidence>
<dbReference type="GO" id="GO:0008168">
    <property type="term" value="F:methyltransferase activity"/>
    <property type="evidence" value="ECO:0007669"/>
    <property type="project" value="UniProtKB-KW"/>
</dbReference>
<dbReference type="AlphaFoldDB" id="A0A7X9FS37"/>
<dbReference type="Proteomes" id="UP000524246">
    <property type="component" value="Unassembled WGS sequence"/>
</dbReference>
<dbReference type="GO" id="GO:0032259">
    <property type="term" value="P:methylation"/>
    <property type="evidence" value="ECO:0007669"/>
    <property type="project" value="UniProtKB-KW"/>
</dbReference>
<protein>
    <submittedName>
        <fullName evidence="4">DNA methyltransferase</fullName>
    </submittedName>
</protein>
<keyword evidence="1 4" id="KW-0489">Methyltransferase</keyword>
<dbReference type="GO" id="GO:0009307">
    <property type="term" value="P:DNA restriction-modification system"/>
    <property type="evidence" value="ECO:0007669"/>
    <property type="project" value="UniProtKB-KW"/>
</dbReference>
<comment type="caution">
    <text evidence="4">The sequence shown here is derived from an EMBL/GenBank/DDBJ whole genome shotgun (WGS) entry which is preliminary data.</text>
</comment>
<feature type="non-terminal residue" evidence="4">
    <location>
        <position position="1"/>
    </location>
</feature>